<proteinExistence type="predicted"/>
<dbReference type="PANTHER" id="PTHR23504">
    <property type="entry name" value="MAJOR FACILITATOR SUPERFAMILY DOMAIN-CONTAINING PROTEIN 10"/>
    <property type="match status" value="1"/>
</dbReference>
<feature type="transmembrane region" description="Helical" evidence="7">
    <location>
        <begin position="181"/>
        <end position="201"/>
    </location>
</feature>
<evidence type="ECO:0000256" key="4">
    <source>
        <dbReference type="ARBA" id="ARBA00022989"/>
    </source>
</evidence>
<feature type="transmembrane region" description="Helical" evidence="7">
    <location>
        <begin position="591"/>
        <end position="611"/>
    </location>
</feature>
<dbReference type="InterPro" id="IPR011701">
    <property type="entry name" value="MFS"/>
</dbReference>
<feature type="region of interest" description="Disordered" evidence="6">
    <location>
        <begin position="1"/>
        <end position="78"/>
    </location>
</feature>
<name>A0A166PCH4_9HYPO</name>
<feature type="region of interest" description="Disordered" evidence="6">
    <location>
        <begin position="207"/>
        <end position="240"/>
    </location>
</feature>
<keyword evidence="9" id="KW-1185">Reference proteome</keyword>
<dbReference type="SUPFAM" id="SSF103473">
    <property type="entry name" value="MFS general substrate transporter"/>
    <property type="match status" value="2"/>
</dbReference>
<keyword evidence="5 7" id="KW-0472">Membrane</keyword>
<feature type="compositionally biased region" description="Low complexity" evidence="6">
    <location>
        <begin position="207"/>
        <end position="225"/>
    </location>
</feature>
<organism evidence="8 9">
    <name type="scientific">Moelleriella libera RCEF 2490</name>
    <dbReference type="NCBI Taxonomy" id="1081109"/>
    <lineage>
        <taxon>Eukaryota</taxon>
        <taxon>Fungi</taxon>
        <taxon>Dikarya</taxon>
        <taxon>Ascomycota</taxon>
        <taxon>Pezizomycotina</taxon>
        <taxon>Sordariomycetes</taxon>
        <taxon>Hypocreomycetidae</taxon>
        <taxon>Hypocreales</taxon>
        <taxon>Clavicipitaceae</taxon>
        <taxon>Moelleriella</taxon>
    </lineage>
</organism>
<gene>
    <name evidence="8" type="ORF">AAL_04146</name>
</gene>
<feature type="transmembrane region" description="Helical" evidence="7">
    <location>
        <begin position="454"/>
        <end position="473"/>
    </location>
</feature>
<feature type="compositionally biased region" description="Low complexity" evidence="6">
    <location>
        <begin position="328"/>
        <end position="341"/>
    </location>
</feature>
<dbReference type="InterPro" id="IPR036259">
    <property type="entry name" value="MFS_trans_sf"/>
</dbReference>
<evidence type="ECO:0000256" key="6">
    <source>
        <dbReference type="SAM" id="MobiDB-lite"/>
    </source>
</evidence>
<feature type="transmembrane region" description="Helical" evidence="7">
    <location>
        <begin position="290"/>
        <end position="314"/>
    </location>
</feature>
<feature type="transmembrane region" description="Helical" evidence="7">
    <location>
        <begin position="156"/>
        <end position="175"/>
    </location>
</feature>
<dbReference type="Gene3D" id="1.20.1250.20">
    <property type="entry name" value="MFS general substrate transporter like domains"/>
    <property type="match status" value="1"/>
</dbReference>
<dbReference type="Proteomes" id="UP000078544">
    <property type="component" value="Unassembled WGS sequence"/>
</dbReference>
<dbReference type="GO" id="GO:0022857">
    <property type="term" value="F:transmembrane transporter activity"/>
    <property type="evidence" value="ECO:0007669"/>
    <property type="project" value="InterPro"/>
</dbReference>
<feature type="transmembrane region" description="Helical" evidence="7">
    <location>
        <begin position="515"/>
        <end position="537"/>
    </location>
</feature>
<reference evidence="8 9" key="1">
    <citation type="journal article" date="2016" name="Genome Biol. Evol.">
        <title>Divergent and convergent evolution of fungal pathogenicity.</title>
        <authorList>
            <person name="Shang Y."/>
            <person name="Xiao G."/>
            <person name="Zheng P."/>
            <person name="Cen K."/>
            <person name="Zhan S."/>
            <person name="Wang C."/>
        </authorList>
    </citation>
    <scope>NUCLEOTIDE SEQUENCE [LARGE SCALE GENOMIC DNA]</scope>
    <source>
        <strain evidence="8 9">RCEF 2490</strain>
    </source>
</reference>
<keyword evidence="4 7" id="KW-1133">Transmembrane helix</keyword>
<evidence type="ECO:0000256" key="3">
    <source>
        <dbReference type="ARBA" id="ARBA00022692"/>
    </source>
</evidence>
<dbReference type="OrthoDB" id="419616at2759"/>
<dbReference type="GO" id="GO:0016020">
    <property type="term" value="C:membrane"/>
    <property type="evidence" value="ECO:0007669"/>
    <property type="project" value="UniProtKB-SubCell"/>
</dbReference>
<feature type="compositionally biased region" description="Low complexity" evidence="6">
    <location>
        <begin position="48"/>
        <end position="68"/>
    </location>
</feature>
<feature type="compositionally biased region" description="Basic and acidic residues" evidence="6">
    <location>
        <begin position="342"/>
        <end position="355"/>
    </location>
</feature>
<dbReference type="PANTHER" id="PTHR23504:SF3">
    <property type="entry name" value="MAJOR FACILITATOR SUPERFAMILY (MFS) PROFILE DOMAIN-CONTAINING PROTEIN"/>
    <property type="match status" value="1"/>
</dbReference>
<feature type="transmembrane region" description="Helical" evidence="7">
    <location>
        <begin position="412"/>
        <end position="434"/>
    </location>
</feature>
<dbReference type="EMBL" id="AZGY01000008">
    <property type="protein sequence ID" value="KZZ95850.1"/>
    <property type="molecule type" value="Genomic_DNA"/>
</dbReference>
<feature type="compositionally biased region" description="Low complexity" evidence="6">
    <location>
        <begin position="356"/>
        <end position="365"/>
    </location>
</feature>
<feature type="transmembrane region" description="Helical" evidence="7">
    <location>
        <begin position="246"/>
        <end position="270"/>
    </location>
</feature>
<accession>A0A166PCH4</accession>
<dbReference type="AlphaFoldDB" id="A0A166PCH4"/>
<feature type="transmembrane region" description="Helical" evidence="7">
    <location>
        <begin position="90"/>
        <end position="112"/>
    </location>
</feature>
<keyword evidence="2" id="KW-0813">Transport</keyword>
<evidence type="ECO:0000256" key="1">
    <source>
        <dbReference type="ARBA" id="ARBA00004141"/>
    </source>
</evidence>
<evidence type="ECO:0000313" key="9">
    <source>
        <dbReference type="Proteomes" id="UP000078544"/>
    </source>
</evidence>
<evidence type="ECO:0000256" key="2">
    <source>
        <dbReference type="ARBA" id="ARBA00022448"/>
    </source>
</evidence>
<feature type="transmembrane region" description="Helical" evidence="7">
    <location>
        <begin position="124"/>
        <end position="144"/>
    </location>
</feature>
<protein>
    <submittedName>
        <fullName evidence="8">Major facilitator superfamily domain, general substrate transporter</fullName>
    </submittedName>
</protein>
<evidence type="ECO:0000256" key="5">
    <source>
        <dbReference type="ARBA" id="ARBA00023136"/>
    </source>
</evidence>
<feature type="transmembrane region" description="Helical" evidence="7">
    <location>
        <begin position="485"/>
        <end position="503"/>
    </location>
</feature>
<feature type="compositionally biased region" description="Low complexity" evidence="6">
    <location>
        <begin position="9"/>
        <end position="18"/>
    </location>
</feature>
<sequence>MPPDRRLVSASPAASSSAPSPPTPSEETPLLLAAARTTDLENGVPRTSASASSSPPSSLPSSASKSPSRGNKDTSSTTTLFPRNQIMLLCYARMTEPIAFFSIFPFIAAMVARNGSLPSSDVGLYSGVIESVFSLVQTLVLMPWSRLADRIGRKPALVLSLCGTAVCPALFGLATSIPQMLAFRCLAGLFSASGLIIRTMIAEKTTTTTTTTTTTNTISPSSSSSEEGHHHHHHHHHHQQQQQQQALAFSWFAFAGNVGILLGPIVGGALAEPALQYPRFFGRSRFLAAYPYALPGFAVAAVSASAAIVALVYLEETLPPAKTRCKPAATTTTTTTNNHPTNHNDNDNDNHHRGADAAAAAAAAAGQEEAPQIDSSNDSSSTHHGNASAEVAVAEAEAAAAMTTWQLIKAPGVAAALWIYSHVMFLAFAFTAILPVALYTPVDIGGLGLSSVQISAYMAAQGASQALWLLLAFPLLQRRLGTRGVLYACALVYPLFFVGYILMNLLLRDGSGPAMAWFWIIGPLVALVGPGVSMAFTGVQLALNDAAPAVHLLGTLNAIALTCTGAIRSVVPGAATALYAVGVRNQIVWGHLAWLILLPIAMALFFCLKWLRSST</sequence>
<feature type="region of interest" description="Disordered" evidence="6">
    <location>
        <begin position="324"/>
        <end position="388"/>
    </location>
</feature>
<evidence type="ECO:0000256" key="7">
    <source>
        <dbReference type="SAM" id="Phobius"/>
    </source>
</evidence>
<comment type="subcellular location">
    <subcellularLocation>
        <location evidence="1">Membrane</location>
        <topology evidence="1">Multi-pass membrane protein</topology>
    </subcellularLocation>
</comment>
<feature type="compositionally biased region" description="Polar residues" evidence="6">
    <location>
        <begin position="373"/>
        <end position="385"/>
    </location>
</feature>
<keyword evidence="3 7" id="KW-0812">Transmembrane</keyword>
<evidence type="ECO:0000313" key="8">
    <source>
        <dbReference type="EMBL" id="KZZ95850.1"/>
    </source>
</evidence>
<comment type="caution">
    <text evidence="8">The sequence shown here is derived from an EMBL/GenBank/DDBJ whole genome shotgun (WGS) entry which is preliminary data.</text>
</comment>
<feature type="compositionally biased region" description="Basic residues" evidence="6">
    <location>
        <begin position="230"/>
        <end position="239"/>
    </location>
</feature>
<dbReference type="Pfam" id="PF07690">
    <property type="entry name" value="MFS_1"/>
    <property type="match status" value="2"/>
</dbReference>
<feature type="transmembrane region" description="Helical" evidence="7">
    <location>
        <begin position="549"/>
        <end position="571"/>
    </location>
</feature>